<reference evidence="2 3" key="1">
    <citation type="submission" date="2024-09" db="EMBL/GenBank/DDBJ databases">
        <authorList>
            <person name="Sun Q."/>
            <person name="Mori K."/>
        </authorList>
    </citation>
    <scope>NUCLEOTIDE SEQUENCE [LARGE SCALE GENOMIC DNA]</scope>
    <source>
        <strain evidence="2 3">CCM 8626</strain>
    </source>
</reference>
<sequence length="152" mass="16107">MFKKDLFGWIGIAVGSIALLLAMVHFYAGPFSPQPTLESLVASKTVAIKQSLLASLTGHRVSESPLQPHYNLDQLLKVVIAILAASSVIFGVIGGARRENRRAVSGALMLGAGTLAFQMAVFAFGVIAVIVLIAVVLPLIMGSLGDWWSSLF</sequence>
<organism evidence="2 3">
    <name type="scientific">Serratia aquatilis</name>
    <dbReference type="NCBI Taxonomy" id="1737515"/>
    <lineage>
        <taxon>Bacteria</taxon>
        <taxon>Pseudomonadati</taxon>
        <taxon>Pseudomonadota</taxon>
        <taxon>Gammaproteobacteria</taxon>
        <taxon>Enterobacterales</taxon>
        <taxon>Yersiniaceae</taxon>
        <taxon>Serratia</taxon>
    </lineage>
</organism>
<name>A0ABV6EB36_9GAMM</name>
<comment type="caution">
    <text evidence="2">The sequence shown here is derived from an EMBL/GenBank/DDBJ whole genome shotgun (WGS) entry which is preliminary data.</text>
</comment>
<evidence type="ECO:0000313" key="2">
    <source>
        <dbReference type="EMBL" id="MFC0226222.1"/>
    </source>
</evidence>
<evidence type="ECO:0000256" key="1">
    <source>
        <dbReference type="SAM" id="Phobius"/>
    </source>
</evidence>
<evidence type="ECO:0008006" key="4">
    <source>
        <dbReference type="Google" id="ProtNLM"/>
    </source>
</evidence>
<keyword evidence="1" id="KW-0812">Transmembrane</keyword>
<dbReference type="Proteomes" id="UP001589792">
    <property type="component" value="Unassembled WGS sequence"/>
</dbReference>
<feature type="transmembrane region" description="Helical" evidence="1">
    <location>
        <begin position="108"/>
        <end position="141"/>
    </location>
</feature>
<feature type="transmembrane region" description="Helical" evidence="1">
    <location>
        <begin position="75"/>
        <end position="96"/>
    </location>
</feature>
<gene>
    <name evidence="2" type="ORF">ACFFJ3_06855</name>
</gene>
<proteinExistence type="predicted"/>
<accession>A0ABV6EB36</accession>
<keyword evidence="3" id="KW-1185">Reference proteome</keyword>
<keyword evidence="1" id="KW-0472">Membrane</keyword>
<keyword evidence="1" id="KW-1133">Transmembrane helix</keyword>
<feature type="transmembrane region" description="Helical" evidence="1">
    <location>
        <begin position="7"/>
        <end position="28"/>
    </location>
</feature>
<evidence type="ECO:0000313" key="3">
    <source>
        <dbReference type="Proteomes" id="UP001589792"/>
    </source>
</evidence>
<dbReference type="EMBL" id="JBHLXG010000005">
    <property type="protein sequence ID" value="MFC0226222.1"/>
    <property type="molecule type" value="Genomic_DNA"/>
</dbReference>
<protein>
    <recommendedName>
        <fullName evidence="4">Inner membrane protein yidI</fullName>
    </recommendedName>
</protein>
<dbReference type="RefSeq" id="WP_380673926.1">
    <property type="nucleotide sequence ID" value="NZ_CP173186.1"/>
</dbReference>